<evidence type="ECO:0000313" key="1">
    <source>
        <dbReference type="EMBL" id="HJC10062.1"/>
    </source>
</evidence>
<comment type="caution">
    <text evidence="1">The sequence shown here is derived from an EMBL/GenBank/DDBJ whole genome shotgun (WGS) entry which is preliminary data.</text>
</comment>
<dbReference type="GO" id="GO:0008168">
    <property type="term" value="F:methyltransferase activity"/>
    <property type="evidence" value="ECO:0007669"/>
    <property type="project" value="UniProtKB-KW"/>
</dbReference>
<gene>
    <name evidence="1" type="ORF">H9935_04510</name>
</gene>
<dbReference type="Pfam" id="PF06962">
    <property type="entry name" value="rRNA_methylase"/>
    <property type="match status" value="1"/>
</dbReference>
<keyword evidence="1" id="KW-0489">Methyltransferase</keyword>
<dbReference type="InterPro" id="IPR010719">
    <property type="entry name" value="MnmM_MeTrfase"/>
</dbReference>
<protein>
    <submittedName>
        <fullName evidence="1">Class I SAM-dependent methyltransferase</fullName>
    </submittedName>
</protein>
<organism evidence="1 2">
    <name type="scientific">Candidatus Blautia merdigallinarum</name>
    <dbReference type="NCBI Taxonomy" id="2838495"/>
    <lineage>
        <taxon>Bacteria</taxon>
        <taxon>Bacillati</taxon>
        <taxon>Bacillota</taxon>
        <taxon>Clostridia</taxon>
        <taxon>Lachnospirales</taxon>
        <taxon>Lachnospiraceae</taxon>
        <taxon>Blautia</taxon>
    </lineage>
</organism>
<dbReference type="PANTHER" id="PTHR35276:SF1">
    <property type="entry name" value="TRNA (MNM(5)S(2)U34)-METHYLTRANSFERASE, CHLOROPLASTIC"/>
    <property type="match status" value="1"/>
</dbReference>
<keyword evidence="1" id="KW-0808">Transferase</keyword>
<sequence length="211" mass="23974">MISLEIWNRLLQQVKSNRTLETRIMNLYQITAWSHELFRLQVKEEGVYIDATMGNGHDTLFLCQMAGEKGRVMAFDIQEQALEATDKLLREHQMRERASLYLESHTAMDCYAEPGSVDGIIFNFGYLPGGDHALATRADTSVEAVSKGLVLLKKGGVMALCIYSGGDTGYEEKDKILEYLRVLDEKKYLVIVNSFYNRKKDPPLPVFVVKK</sequence>
<name>A0A9D2SJ85_9FIRM</name>
<dbReference type="AlphaFoldDB" id="A0A9D2SJ85"/>
<accession>A0A9D2SJ85</accession>
<dbReference type="Gene3D" id="3.40.50.150">
    <property type="entry name" value="Vaccinia Virus protein VP39"/>
    <property type="match status" value="1"/>
</dbReference>
<dbReference type="InterPro" id="IPR029063">
    <property type="entry name" value="SAM-dependent_MTases_sf"/>
</dbReference>
<dbReference type="EMBL" id="DWWV01000051">
    <property type="protein sequence ID" value="HJC10062.1"/>
    <property type="molecule type" value="Genomic_DNA"/>
</dbReference>
<reference evidence="1" key="2">
    <citation type="submission" date="2021-04" db="EMBL/GenBank/DDBJ databases">
        <authorList>
            <person name="Gilroy R."/>
        </authorList>
    </citation>
    <scope>NUCLEOTIDE SEQUENCE</scope>
    <source>
        <strain evidence="1">ChiSxjej6B18-287</strain>
    </source>
</reference>
<reference evidence="1" key="1">
    <citation type="journal article" date="2021" name="PeerJ">
        <title>Extensive microbial diversity within the chicken gut microbiome revealed by metagenomics and culture.</title>
        <authorList>
            <person name="Gilroy R."/>
            <person name="Ravi A."/>
            <person name="Getino M."/>
            <person name="Pursley I."/>
            <person name="Horton D.L."/>
            <person name="Alikhan N.F."/>
            <person name="Baker D."/>
            <person name="Gharbi K."/>
            <person name="Hall N."/>
            <person name="Watson M."/>
            <person name="Adriaenssens E.M."/>
            <person name="Foster-Nyarko E."/>
            <person name="Jarju S."/>
            <person name="Secka A."/>
            <person name="Antonio M."/>
            <person name="Oren A."/>
            <person name="Chaudhuri R.R."/>
            <person name="La Ragione R."/>
            <person name="Hildebrand F."/>
            <person name="Pallen M.J."/>
        </authorList>
    </citation>
    <scope>NUCLEOTIDE SEQUENCE</scope>
    <source>
        <strain evidence="1">ChiSxjej6B18-287</strain>
    </source>
</reference>
<dbReference type="Proteomes" id="UP000823893">
    <property type="component" value="Unassembled WGS sequence"/>
</dbReference>
<proteinExistence type="predicted"/>
<dbReference type="PANTHER" id="PTHR35276">
    <property type="entry name" value="S-ADENOSYL-L-METHIONINE-DEPENDENT METHYLTRANSFERASES SUPERFAMILY PROTEIN"/>
    <property type="match status" value="1"/>
</dbReference>
<dbReference type="SUPFAM" id="SSF53335">
    <property type="entry name" value="S-adenosyl-L-methionine-dependent methyltransferases"/>
    <property type="match status" value="1"/>
</dbReference>
<evidence type="ECO:0000313" key="2">
    <source>
        <dbReference type="Proteomes" id="UP000823893"/>
    </source>
</evidence>
<dbReference type="GO" id="GO:0032259">
    <property type="term" value="P:methylation"/>
    <property type="evidence" value="ECO:0007669"/>
    <property type="project" value="UniProtKB-KW"/>
</dbReference>